<name>A0A541BQF2_9NOCA</name>
<protein>
    <submittedName>
        <fullName evidence="3">Acyl-CoA synthetase</fullName>
    </submittedName>
</protein>
<dbReference type="InterPro" id="IPR042099">
    <property type="entry name" value="ANL_N_sf"/>
</dbReference>
<sequence>MSLNLADLFEAAADAVPDRAAIVCGTQRRTFAELDERSNQLAHYLADAGVGPGDHVGMYMRNSTEFVEALLACLKIRAVPVNINYRYVDAELTYLFTNAELVAVIADGEFVPTVAAVLPDAPKVGLVVTVGPAAEADWGSVTAVDFQSAADSGSAVRDFPERSNDDLFIIYTGGTTGMPKGVMWRQEDFFHAALTGGNPFGDPYSSAAEMAAAVPHIPPMTWMLTAPLIHGAALYSLFTAFMVGATHVLMPKFDAADCLALIERERVMTMTVVGDAMARPLADAIDADGGDYDLSSLLVVGSGGALFSKSVRDQLTAALPNLIVRDGFGASESGVDGNLEIGADGLLRIAAKPTVRVVDERMRPLEPGSDEVGYIARSGNVPIGYWGDPEKSAATFPVIDGVRMSILGDVARVDADGSIVLLGRGSMCINSGGEKVYPEEVEMAIKSHPAVMDALVAGVEDARYGQKVGAVVQAREGFEVPDLDELLEHCRTQIAGYKVPRVLVGVGEIRRSPAGKADYRWARATLEGESAGRG</sequence>
<dbReference type="Proteomes" id="UP000316256">
    <property type="component" value="Unassembled WGS sequence"/>
</dbReference>
<dbReference type="InterPro" id="IPR045851">
    <property type="entry name" value="AMP-bd_C_sf"/>
</dbReference>
<dbReference type="PANTHER" id="PTHR43767:SF1">
    <property type="entry name" value="NONRIBOSOMAL PEPTIDE SYNTHASE PES1 (EUROFUNG)-RELATED"/>
    <property type="match status" value="1"/>
</dbReference>
<reference evidence="3 4" key="1">
    <citation type="submission" date="2019-06" db="EMBL/GenBank/DDBJ databases">
        <title>Rhodococcus spaelei sp. nov., isolated from a cave.</title>
        <authorList>
            <person name="Lee S.D."/>
        </authorList>
    </citation>
    <scope>NUCLEOTIDE SEQUENCE [LARGE SCALE GENOMIC DNA]</scope>
    <source>
        <strain evidence="3 4">C9-5</strain>
    </source>
</reference>
<organism evidence="3 4">
    <name type="scientific">Rhodococcus spelaei</name>
    <dbReference type="NCBI Taxonomy" id="2546320"/>
    <lineage>
        <taxon>Bacteria</taxon>
        <taxon>Bacillati</taxon>
        <taxon>Actinomycetota</taxon>
        <taxon>Actinomycetes</taxon>
        <taxon>Mycobacteriales</taxon>
        <taxon>Nocardiaceae</taxon>
        <taxon>Rhodococcus</taxon>
    </lineage>
</organism>
<dbReference type="NCBIfam" id="NF005863">
    <property type="entry name" value="PRK07798.1"/>
    <property type="match status" value="1"/>
</dbReference>
<dbReference type="InterPro" id="IPR000873">
    <property type="entry name" value="AMP-dep_synth/lig_dom"/>
</dbReference>
<feature type="domain" description="AMP-binding enzyme C-terminal" evidence="2">
    <location>
        <begin position="440"/>
        <end position="516"/>
    </location>
</feature>
<dbReference type="Gene3D" id="3.40.50.12780">
    <property type="entry name" value="N-terminal domain of ligase-like"/>
    <property type="match status" value="1"/>
</dbReference>
<proteinExistence type="predicted"/>
<dbReference type="PROSITE" id="PS00455">
    <property type="entry name" value="AMP_BINDING"/>
    <property type="match status" value="1"/>
</dbReference>
<dbReference type="EMBL" id="VIGH01000001">
    <property type="protein sequence ID" value="TQF74551.1"/>
    <property type="molecule type" value="Genomic_DNA"/>
</dbReference>
<evidence type="ECO:0000313" key="4">
    <source>
        <dbReference type="Proteomes" id="UP000316256"/>
    </source>
</evidence>
<gene>
    <name evidence="3" type="ORF">FK531_00060</name>
</gene>
<feature type="domain" description="AMP-dependent synthetase/ligase" evidence="1">
    <location>
        <begin position="9"/>
        <end position="385"/>
    </location>
</feature>
<dbReference type="InterPro" id="IPR050237">
    <property type="entry name" value="ATP-dep_AMP-bd_enzyme"/>
</dbReference>
<dbReference type="Gene3D" id="3.30.300.30">
    <property type="match status" value="1"/>
</dbReference>
<dbReference type="InterPro" id="IPR020845">
    <property type="entry name" value="AMP-binding_CS"/>
</dbReference>
<evidence type="ECO:0000259" key="2">
    <source>
        <dbReference type="Pfam" id="PF13193"/>
    </source>
</evidence>
<keyword evidence="4" id="KW-1185">Reference proteome</keyword>
<dbReference type="OrthoDB" id="3443462at2"/>
<dbReference type="PANTHER" id="PTHR43767">
    <property type="entry name" value="LONG-CHAIN-FATTY-ACID--COA LIGASE"/>
    <property type="match status" value="1"/>
</dbReference>
<dbReference type="GO" id="GO:0016878">
    <property type="term" value="F:acid-thiol ligase activity"/>
    <property type="evidence" value="ECO:0007669"/>
    <property type="project" value="UniProtKB-ARBA"/>
</dbReference>
<dbReference type="SUPFAM" id="SSF56801">
    <property type="entry name" value="Acetyl-CoA synthetase-like"/>
    <property type="match status" value="1"/>
</dbReference>
<dbReference type="RefSeq" id="WP_142094637.1">
    <property type="nucleotide sequence ID" value="NZ_VIGH01000001.1"/>
</dbReference>
<dbReference type="Pfam" id="PF13193">
    <property type="entry name" value="AMP-binding_C"/>
    <property type="match status" value="1"/>
</dbReference>
<evidence type="ECO:0000313" key="3">
    <source>
        <dbReference type="EMBL" id="TQF74551.1"/>
    </source>
</evidence>
<dbReference type="InterPro" id="IPR025110">
    <property type="entry name" value="AMP-bd_C"/>
</dbReference>
<comment type="caution">
    <text evidence="3">The sequence shown here is derived from an EMBL/GenBank/DDBJ whole genome shotgun (WGS) entry which is preliminary data.</text>
</comment>
<dbReference type="Pfam" id="PF00501">
    <property type="entry name" value="AMP-binding"/>
    <property type="match status" value="1"/>
</dbReference>
<evidence type="ECO:0000259" key="1">
    <source>
        <dbReference type="Pfam" id="PF00501"/>
    </source>
</evidence>
<dbReference type="AlphaFoldDB" id="A0A541BQF2"/>
<accession>A0A541BQF2</accession>